<reference evidence="1" key="1">
    <citation type="submission" date="2020-02" db="EMBL/GenBank/DDBJ databases">
        <authorList>
            <person name="Meier V. D."/>
        </authorList>
    </citation>
    <scope>NUCLEOTIDE SEQUENCE</scope>
    <source>
        <strain evidence="1">AVDCRST_MAG18</strain>
    </source>
</reference>
<gene>
    <name evidence="1" type="ORF">AVDCRST_MAG18-1393</name>
</gene>
<dbReference type="AlphaFoldDB" id="A0A6J4V1U5"/>
<protein>
    <submittedName>
        <fullName evidence="1">Uncharacterized protein</fullName>
    </submittedName>
</protein>
<accession>A0A6J4V1U5</accession>
<name>A0A6J4V1U5_9BACT</name>
<evidence type="ECO:0000313" key="1">
    <source>
        <dbReference type="EMBL" id="CAA9564874.1"/>
    </source>
</evidence>
<sequence>MSETTVVAEPLAQLYSKMQHLTSIAEETRDGTTARAARAAQLELWEEIRRLGGSQKGYIVWRGLRHPGV</sequence>
<organism evidence="1">
    <name type="scientific">uncultured Thermomicrobiales bacterium</name>
    <dbReference type="NCBI Taxonomy" id="1645740"/>
    <lineage>
        <taxon>Bacteria</taxon>
        <taxon>Pseudomonadati</taxon>
        <taxon>Thermomicrobiota</taxon>
        <taxon>Thermomicrobia</taxon>
        <taxon>Thermomicrobiales</taxon>
        <taxon>environmental samples</taxon>
    </lineage>
</organism>
<dbReference type="EMBL" id="CADCWN010000103">
    <property type="protein sequence ID" value="CAA9564874.1"/>
    <property type="molecule type" value="Genomic_DNA"/>
</dbReference>
<proteinExistence type="predicted"/>